<dbReference type="GO" id="GO:0003676">
    <property type="term" value="F:nucleic acid binding"/>
    <property type="evidence" value="ECO:0007669"/>
    <property type="project" value="InterPro"/>
</dbReference>
<dbReference type="Gene3D" id="3.30.40.10">
    <property type="entry name" value="Zinc/RING finger domain, C3HC4 (zinc finger)"/>
    <property type="match status" value="1"/>
</dbReference>
<dbReference type="GO" id="GO:0008270">
    <property type="term" value="F:zinc ion binding"/>
    <property type="evidence" value="ECO:0007669"/>
    <property type="project" value="UniProtKB-KW"/>
</dbReference>
<keyword evidence="2 4" id="KW-0863">Zinc-finger</keyword>
<dbReference type="InterPro" id="IPR001965">
    <property type="entry name" value="Znf_PHD"/>
</dbReference>
<evidence type="ECO:0000256" key="4">
    <source>
        <dbReference type="PROSITE-ProRule" id="PRU00047"/>
    </source>
</evidence>
<keyword evidence="8" id="KW-1185">Reference proteome</keyword>
<organism evidence="7 8">
    <name type="scientific">Pyrocoelia pectoralis</name>
    <dbReference type="NCBI Taxonomy" id="417401"/>
    <lineage>
        <taxon>Eukaryota</taxon>
        <taxon>Metazoa</taxon>
        <taxon>Ecdysozoa</taxon>
        <taxon>Arthropoda</taxon>
        <taxon>Hexapoda</taxon>
        <taxon>Insecta</taxon>
        <taxon>Pterygota</taxon>
        <taxon>Neoptera</taxon>
        <taxon>Endopterygota</taxon>
        <taxon>Coleoptera</taxon>
        <taxon>Polyphaga</taxon>
        <taxon>Elateriformia</taxon>
        <taxon>Elateroidea</taxon>
        <taxon>Lampyridae</taxon>
        <taxon>Lampyrinae</taxon>
        <taxon>Pyrocoelia</taxon>
    </lineage>
</organism>
<evidence type="ECO:0000259" key="5">
    <source>
        <dbReference type="PROSITE" id="PS50016"/>
    </source>
</evidence>
<evidence type="ECO:0008006" key="9">
    <source>
        <dbReference type="Google" id="ProtNLM"/>
    </source>
</evidence>
<dbReference type="AlphaFoldDB" id="A0AAN7ZIU3"/>
<sequence>MPPADESLVTTRAHTCAKCSSLITDNKCIGCDGRRCKKWFHYKCAGMKYVEVQTIGSVIGARWFCPSCDEQECDLASRLTNAVENMRSSLGKQMESLINKLKLDLVSEFIISEKSQPEAKPSFADTLKSTKTEPVLIVRPVSKQDCSVSKTEIKSRVDIAKLSVGVSNVREGKEGTLIIGCEDNVGREKLKNEIEEKLENKYEVRVPESMLPRIRLNGCKDMNGVADDEVVKTIIQQNNLKIGKGVMKVITRLHNKFFKDENIILEVDPATKDKIFSMGKLKCGWCIVDVKDHIHIRRCYKCNEFLHLAKDCKNKSRCARCGEVGGHSDKDCSAEEVKCCNCNDANVKFNLRLDTNHKAYDLNCPTYLTKVRRKLRQVKVSN</sequence>
<proteinExistence type="predicted"/>
<dbReference type="Pfam" id="PF00628">
    <property type="entry name" value="PHD"/>
    <property type="match status" value="1"/>
</dbReference>
<evidence type="ECO:0000256" key="2">
    <source>
        <dbReference type="ARBA" id="ARBA00022771"/>
    </source>
</evidence>
<feature type="domain" description="CCHC-type" evidence="6">
    <location>
        <begin position="297"/>
        <end position="314"/>
    </location>
</feature>
<feature type="domain" description="PHD-type" evidence="5">
    <location>
        <begin position="13"/>
        <end position="71"/>
    </location>
</feature>
<dbReference type="PROSITE" id="PS01359">
    <property type="entry name" value="ZF_PHD_1"/>
    <property type="match status" value="1"/>
</dbReference>
<dbReference type="InterPro" id="IPR019787">
    <property type="entry name" value="Znf_PHD-finger"/>
</dbReference>
<dbReference type="InterPro" id="IPR019786">
    <property type="entry name" value="Zinc_finger_PHD-type_CS"/>
</dbReference>
<dbReference type="EMBL" id="JAVRBK010000005">
    <property type="protein sequence ID" value="KAK5643972.1"/>
    <property type="molecule type" value="Genomic_DNA"/>
</dbReference>
<dbReference type="SMART" id="SM00343">
    <property type="entry name" value="ZnF_C2HC"/>
    <property type="match status" value="2"/>
</dbReference>
<reference evidence="7 8" key="1">
    <citation type="journal article" date="2024" name="Insects">
        <title>An Improved Chromosome-Level Genome Assembly of the Firefly Pyrocoelia pectoralis.</title>
        <authorList>
            <person name="Fu X."/>
            <person name="Meyer-Rochow V.B."/>
            <person name="Ballantyne L."/>
            <person name="Zhu X."/>
        </authorList>
    </citation>
    <scope>NUCLEOTIDE SEQUENCE [LARGE SCALE GENOMIC DNA]</scope>
    <source>
        <strain evidence="7">XCY_ONT2</strain>
    </source>
</reference>
<evidence type="ECO:0000313" key="8">
    <source>
        <dbReference type="Proteomes" id="UP001329430"/>
    </source>
</evidence>
<evidence type="ECO:0000259" key="6">
    <source>
        <dbReference type="PROSITE" id="PS50158"/>
    </source>
</evidence>
<evidence type="ECO:0000256" key="1">
    <source>
        <dbReference type="ARBA" id="ARBA00022723"/>
    </source>
</evidence>
<dbReference type="Proteomes" id="UP001329430">
    <property type="component" value="Chromosome 5"/>
</dbReference>
<keyword evidence="3" id="KW-0862">Zinc</keyword>
<protein>
    <recommendedName>
        <fullName evidence="9">PHD-type domain-containing protein</fullName>
    </recommendedName>
</protein>
<dbReference type="Gene3D" id="4.10.60.10">
    <property type="entry name" value="Zinc finger, CCHC-type"/>
    <property type="match status" value="1"/>
</dbReference>
<accession>A0AAN7ZIU3</accession>
<dbReference type="SMART" id="SM00249">
    <property type="entry name" value="PHD"/>
    <property type="match status" value="1"/>
</dbReference>
<dbReference type="PROSITE" id="PS50158">
    <property type="entry name" value="ZF_CCHC"/>
    <property type="match status" value="1"/>
</dbReference>
<dbReference type="InterPro" id="IPR001878">
    <property type="entry name" value="Znf_CCHC"/>
</dbReference>
<dbReference type="InterPro" id="IPR013083">
    <property type="entry name" value="Znf_RING/FYVE/PHD"/>
</dbReference>
<evidence type="ECO:0000313" key="7">
    <source>
        <dbReference type="EMBL" id="KAK5643972.1"/>
    </source>
</evidence>
<dbReference type="SUPFAM" id="SSF57903">
    <property type="entry name" value="FYVE/PHD zinc finger"/>
    <property type="match status" value="1"/>
</dbReference>
<comment type="caution">
    <text evidence="7">The sequence shown here is derived from an EMBL/GenBank/DDBJ whole genome shotgun (WGS) entry which is preliminary data.</text>
</comment>
<name>A0AAN7ZIU3_9COLE</name>
<dbReference type="PROSITE" id="PS50016">
    <property type="entry name" value="ZF_PHD_2"/>
    <property type="match status" value="1"/>
</dbReference>
<keyword evidence="1" id="KW-0479">Metal-binding</keyword>
<evidence type="ECO:0000256" key="3">
    <source>
        <dbReference type="ARBA" id="ARBA00022833"/>
    </source>
</evidence>
<gene>
    <name evidence="7" type="ORF">RI129_007817</name>
</gene>
<dbReference type="InterPro" id="IPR011011">
    <property type="entry name" value="Znf_FYVE_PHD"/>
</dbReference>